<gene>
    <name evidence="1" type="ORF">PsorP6_016697</name>
</gene>
<reference evidence="1 2" key="1">
    <citation type="journal article" date="2022" name="bioRxiv">
        <title>The genome of the oomycete Peronosclerospora sorghi, a cosmopolitan pathogen of maize and sorghum, is inflated with dispersed pseudogenes.</title>
        <authorList>
            <person name="Fletcher K."/>
            <person name="Martin F."/>
            <person name="Isakeit T."/>
            <person name="Cavanaugh K."/>
            <person name="Magill C."/>
            <person name="Michelmore R."/>
        </authorList>
    </citation>
    <scope>NUCLEOTIDE SEQUENCE [LARGE SCALE GENOMIC DNA]</scope>
    <source>
        <strain evidence="1">P6</strain>
    </source>
</reference>
<keyword evidence="2" id="KW-1185">Reference proteome</keyword>
<dbReference type="EMBL" id="CM047581">
    <property type="protein sequence ID" value="KAI9916473.1"/>
    <property type="molecule type" value="Genomic_DNA"/>
</dbReference>
<dbReference type="Proteomes" id="UP001163321">
    <property type="component" value="Chromosome 2"/>
</dbReference>
<comment type="caution">
    <text evidence="1">The sequence shown here is derived from an EMBL/GenBank/DDBJ whole genome shotgun (WGS) entry which is preliminary data.</text>
</comment>
<evidence type="ECO:0000313" key="2">
    <source>
        <dbReference type="Proteomes" id="UP001163321"/>
    </source>
</evidence>
<evidence type="ECO:0000313" key="1">
    <source>
        <dbReference type="EMBL" id="KAI9916473.1"/>
    </source>
</evidence>
<accession>A0ACC0WEV9</accession>
<proteinExistence type="predicted"/>
<sequence>MDPSNHTRSSPPQPVMHIIEDTLKSYRSLSAKIKSKQSALDRLEQVPPRSVKTKISLSVSRELDEAGKADPLRNKFAEQLADNEVKLTAIIKETTKHELELLKTKLDGLYDTAVEEISSFYGEVHTSLKPSGNPWEEALASPNGVHSMELTDFLQVKGSLDQRLTQLRYDFAVEAVVRERAKAAKEAKRATAMEIEASMPTAQTVQELVDARLKKELGQLKKQVTQLKEALKTTARGDAGHLPAQRKLPSPSSRSVHQAQTATEKRAQTQPQSPAGTPRQRTPPR</sequence>
<organism evidence="1 2">
    <name type="scientific">Peronosclerospora sorghi</name>
    <dbReference type="NCBI Taxonomy" id="230839"/>
    <lineage>
        <taxon>Eukaryota</taxon>
        <taxon>Sar</taxon>
        <taxon>Stramenopiles</taxon>
        <taxon>Oomycota</taxon>
        <taxon>Peronosporomycetes</taxon>
        <taxon>Peronosporales</taxon>
        <taxon>Peronosporaceae</taxon>
        <taxon>Peronosclerospora</taxon>
    </lineage>
</organism>
<name>A0ACC0WEV9_9STRA</name>
<protein>
    <submittedName>
        <fullName evidence="1">Uncharacterized protein</fullName>
    </submittedName>
</protein>